<evidence type="ECO:0000256" key="3">
    <source>
        <dbReference type="ARBA" id="ARBA00022679"/>
    </source>
</evidence>
<evidence type="ECO:0000313" key="5">
    <source>
        <dbReference type="EMBL" id="ABQ27930.1"/>
    </source>
</evidence>
<dbReference type="Gene3D" id="3.90.550.10">
    <property type="entry name" value="Spore Coat Polysaccharide Biosynthesis Protein SpsA, Chain A"/>
    <property type="match status" value="1"/>
</dbReference>
<gene>
    <name evidence="5" type="ordered locus">Gura_3779</name>
</gene>
<dbReference type="EMBL" id="CP000698">
    <property type="protein sequence ID" value="ABQ27930.1"/>
    <property type="molecule type" value="Genomic_DNA"/>
</dbReference>
<name>A5G812_GEOUR</name>
<dbReference type="AlphaFoldDB" id="A5G812"/>
<protein>
    <submittedName>
        <fullName evidence="5">Glycosyl transferase, family 2</fullName>
    </submittedName>
</protein>
<evidence type="ECO:0000256" key="1">
    <source>
        <dbReference type="ARBA" id="ARBA00006739"/>
    </source>
</evidence>
<evidence type="ECO:0000259" key="4">
    <source>
        <dbReference type="Pfam" id="PF00535"/>
    </source>
</evidence>
<dbReference type="STRING" id="351605.Gura_3779"/>
<feature type="domain" description="Glycosyltransferase 2-like" evidence="4">
    <location>
        <begin position="36"/>
        <end position="186"/>
    </location>
</feature>
<sequence>MVMGSRTTWQRVWCRREYLVPRTSFLEPRFPKVAAVVPIHNGKDETLTFLESMACATYPNLEVIVVDDGSTDGSREAIAACFPQVSIVRGDGNLWWSGATNLGVREALRRGGDFILAINNDNVVEPDFIEPLVETARSHPKSLVTSKMYDYSDRNFIFSFGGVINWYVGEIRDRNNRRDLIDFDRTSDCDWLHGSSTLIPAAAFAEIGFFDRENCPQYQGDAEFSLRARRRGYRLLTEPKSVVYNRTAVSSGTEALNRERVREMLTSYRSPFYFRANYKLYRDYCPCRPVLLFLAIRYLRMLYSIFRRRFVDRTRRNG</sequence>
<dbReference type="InterPro" id="IPR029044">
    <property type="entry name" value="Nucleotide-diphossugar_trans"/>
</dbReference>
<organism evidence="5 6">
    <name type="scientific">Geotalea uraniireducens (strain Rf4)</name>
    <name type="common">Geobacter uraniireducens</name>
    <dbReference type="NCBI Taxonomy" id="351605"/>
    <lineage>
        <taxon>Bacteria</taxon>
        <taxon>Pseudomonadati</taxon>
        <taxon>Thermodesulfobacteriota</taxon>
        <taxon>Desulfuromonadia</taxon>
        <taxon>Geobacterales</taxon>
        <taxon>Geobacteraceae</taxon>
        <taxon>Geotalea</taxon>
    </lineage>
</organism>
<dbReference type="CAZy" id="GT2">
    <property type="family name" value="Glycosyltransferase Family 2"/>
</dbReference>
<keyword evidence="3 5" id="KW-0808">Transferase</keyword>
<keyword evidence="6" id="KW-1185">Reference proteome</keyword>
<dbReference type="PANTHER" id="PTHR43179">
    <property type="entry name" value="RHAMNOSYLTRANSFERASE WBBL"/>
    <property type="match status" value="1"/>
</dbReference>
<dbReference type="RefSeq" id="WP_011940579.1">
    <property type="nucleotide sequence ID" value="NC_009483.1"/>
</dbReference>
<dbReference type="PANTHER" id="PTHR43179:SF12">
    <property type="entry name" value="GALACTOFURANOSYLTRANSFERASE GLFT2"/>
    <property type="match status" value="1"/>
</dbReference>
<evidence type="ECO:0000313" key="6">
    <source>
        <dbReference type="Proteomes" id="UP000006695"/>
    </source>
</evidence>
<dbReference type="SUPFAM" id="SSF53448">
    <property type="entry name" value="Nucleotide-diphospho-sugar transferases"/>
    <property type="match status" value="1"/>
</dbReference>
<proteinExistence type="inferred from homology"/>
<reference evidence="5 6" key="1">
    <citation type="submission" date="2007-05" db="EMBL/GenBank/DDBJ databases">
        <title>Complete sequence of Geobacter uraniireducens Rf4.</title>
        <authorList>
            <consortium name="US DOE Joint Genome Institute"/>
            <person name="Copeland A."/>
            <person name="Lucas S."/>
            <person name="Lapidus A."/>
            <person name="Barry K."/>
            <person name="Detter J.C."/>
            <person name="Glavina del Rio T."/>
            <person name="Hammon N."/>
            <person name="Israni S."/>
            <person name="Dalin E."/>
            <person name="Tice H."/>
            <person name="Pitluck S."/>
            <person name="Chertkov O."/>
            <person name="Brettin T."/>
            <person name="Bruce D."/>
            <person name="Han C."/>
            <person name="Schmutz J."/>
            <person name="Larimer F."/>
            <person name="Land M."/>
            <person name="Hauser L."/>
            <person name="Kyrpides N."/>
            <person name="Mikhailova N."/>
            <person name="Shelobolina E."/>
            <person name="Aklujkar M."/>
            <person name="Lovley D."/>
            <person name="Richardson P."/>
        </authorList>
    </citation>
    <scope>NUCLEOTIDE SEQUENCE [LARGE SCALE GENOMIC DNA]</scope>
    <source>
        <strain evidence="5 6">Rf4</strain>
    </source>
</reference>
<dbReference type="KEGG" id="gur:Gura_3779"/>
<dbReference type="OrthoDB" id="5396343at2"/>
<dbReference type="GO" id="GO:0016757">
    <property type="term" value="F:glycosyltransferase activity"/>
    <property type="evidence" value="ECO:0007669"/>
    <property type="project" value="UniProtKB-KW"/>
</dbReference>
<dbReference type="InterPro" id="IPR001173">
    <property type="entry name" value="Glyco_trans_2-like"/>
</dbReference>
<comment type="similarity">
    <text evidence="1">Belongs to the glycosyltransferase 2 family.</text>
</comment>
<evidence type="ECO:0000256" key="2">
    <source>
        <dbReference type="ARBA" id="ARBA00022676"/>
    </source>
</evidence>
<accession>A5G812</accession>
<keyword evidence="2" id="KW-0328">Glycosyltransferase</keyword>
<dbReference type="HOGENOM" id="CLU_023845_5_0_7"/>
<dbReference type="Proteomes" id="UP000006695">
    <property type="component" value="Chromosome"/>
</dbReference>
<dbReference type="Pfam" id="PF00535">
    <property type="entry name" value="Glycos_transf_2"/>
    <property type="match status" value="1"/>
</dbReference>